<keyword evidence="12" id="KW-0175">Coiled coil</keyword>
<dbReference type="GO" id="GO:0005737">
    <property type="term" value="C:cytoplasm"/>
    <property type="evidence" value="ECO:0007669"/>
    <property type="project" value="UniProtKB-SubCell"/>
</dbReference>
<dbReference type="EMBL" id="ACFY01000170">
    <property type="protein sequence ID" value="EEG91901.1"/>
    <property type="molecule type" value="Genomic_DNA"/>
</dbReference>
<dbReference type="Pfam" id="PF02378">
    <property type="entry name" value="PTS_EIIC"/>
    <property type="match status" value="1"/>
</dbReference>
<comment type="subcellular location">
    <subcellularLocation>
        <location evidence="1">Cell inner membrane</location>
        <topology evidence="1">Multi-pass membrane protein</topology>
    </subcellularLocation>
    <subcellularLocation>
        <location evidence="2">Cytoplasm</location>
    </subcellularLocation>
</comment>
<sequence>MKIRDLLAAESIELNGKVTGKKEALDAMVDLMAKSGKINNVEVYRKGVYAREEESTTGIGEGIAIPHCKSDSVSRPGLAAMVVPEGVDFDSLDGEKVNLIFLIAAPNTKENVHLDVLSKLSVLLMDEDFTANLRNAKTVDEFLHVIDAAEAEKDAEEEKKEEEKKAEAPVSNGKLILAVTGCPTGIAHTYMAAEALEKKAKELGYRIKVETRGSGGAKNVLTKAEIAEAECIIVAADTQVPMDRFAGKPVIQCKVADGISKAEELLTKAANGHASIYEAGGKAADDEEEGKDSLGHQIYKHLMNGVSHMLPFVVGGGILIAIAFLIDGFSVDLNSLPLDQRSNFGTITPMAAMFKSIGGVAFGFMLPILAGFIAMSIADRPGLAVGFVGGAIAANGTSGFLGALVAGFLAGYVVVLLKKICSKLPDSLEGTKPVLIYPLFGIFIVGVLMTYVVEPPIGALNTLINNGLNGLNGASAILLGALLGGMMSVDMGGPVNKAAYVFGTASIAAGNYNIMAAVMVGGMVPPIAIALATLIFKNKFTADERKAGPTNFIMGLSFITEGAIPFAASDPLHVLPACAVGSAAAGALSMAFNCTLMAPHGGIFVFLTVGNPLLYLVALAVGSAVGCVLLGVLKKKQLKRREKQ</sequence>
<keyword evidence="8" id="KW-0598">Phosphotransferase system</keyword>
<reference evidence="17 18" key="1">
    <citation type="submission" date="2009-02" db="EMBL/GenBank/DDBJ databases">
        <authorList>
            <person name="Fulton L."/>
            <person name="Clifton S."/>
            <person name="Fulton B."/>
            <person name="Xu J."/>
            <person name="Minx P."/>
            <person name="Pepin K.H."/>
            <person name="Johnson M."/>
            <person name="Bhonagiri V."/>
            <person name="Nash W.E."/>
            <person name="Mardis E.R."/>
            <person name="Wilson R.K."/>
        </authorList>
    </citation>
    <scope>NUCLEOTIDE SEQUENCE [LARGE SCALE GENOMIC DNA]</scope>
    <source>
        <strain evidence="17 18">DSM 16841</strain>
    </source>
</reference>
<dbReference type="InterPro" id="IPR036095">
    <property type="entry name" value="PTS_EIIB-like_sf"/>
</dbReference>
<feature type="transmembrane region" description="Helical" evidence="13">
    <location>
        <begin position="434"/>
        <end position="453"/>
    </location>
</feature>
<dbReference type="InterPro" id="IPR013014">
    <property type="entry name" value="PTS_EIIC_2"/>
</dbReference>
<dbReference type="FunFam" id="3.40.930.10:FF:000009">
    <property type="entry name" value="PTS system, fructose specific IIABC component"/>
    <property type="match status" value="1"/>
</dbReference>
<keyword evidence="5" id="KW-0597">Phosphoprotein</keyword>
<keyword evidence="17" id="KW-0670">Pyruvate</keyword>
<dbReference type="InterPro" id="IPR013011">
    <property type="entry name" value="PTS_EIIB_2"/>
</dbReference>
<keyword evidence="4" id="KW-1003">Cell membrane</keyword>
<evidence type="ECO:0000256" key="9">
    <source>
        <dbReference type="ARBA" id="ARBA00022692"/>
    </source>
</evidence>
<dbReference type="PANTHER" id="PTHR30505">
    <property type="entry name" value="FRUCTOSE-LIKE PERMEASE"/>
    <property type="match status" value="1"/>
</dbReference>
<dbReference type="InterPro" id="IPR006327">
    <property type="entry name" value="PTS_IIC_fruc"/>
</dbReference>
<feature type="transmembrane region" description="Helical" evidence="13">
    <location>
        <begin position="612"/>
        <end position="633"/>
    </location>
</feature>
<dbReference type="eggNOG" id="COG1762">
    <property type="taxonomic scope" value="Bacteria"/>
</dbReference>
<evidence type="ECO:0000256" key="8">
    <source>
        <dbReference type="ARBA" id="ARBA00022683"/>
    </source>
</evidence>
<feature type="transmembrane region" description="Helical" evidence="13">
    <location>
        <begin position="473"/>
        <end position="493"/>
    </location>
</feature>
<feature type="transmembrane region" description="Helical" evidence="13">
    <location>
        <begin position="352"/>
        <end position="378"/>
    </location>
</feature>
<evidence type="ECO:0000259" key="14">
    <source>
        <dbReference type="PROSITE" id="PS51094"/>
    </source>
</evidence>
<dbReference type="Gene3D" id="3.40.930.10">
    <property type="entry name" value="Mannitol-specific EII, Chain A"/>
    <property type="match status" value="1"/>
</dbReference>
<evidence type="ECO:0000256" key="10">
    <source>
        <dbReference type="ARBA" id="ARBA00022989"/>
    </source>
</evidence>
<organism evidence="17 18">
    <name type="scientific">Roseburia inulinivorans DSM 16841</name>
    <dbReference type="NCBI Taxonomy" id="622312"/>
    <lineage>
        <taxon>Bacteria</taxon>
        <taxon>Bacillati</taxon>
        <taxon>Bacillota</taxon>
        <taxon>Clostridia</taxon>
        <taxon>Lachnospirales</taxon>
        <taxon>Lachnospiraceae</taxon>
        <taxon>Roseburia</taxon>
    </lineage>
</organism>
<feature type="domain" description="PTS EIIB type-2" evidence="15">
    <location>
        <begin position="176"/>
        <end position="271"/>
    </location>
</feature>
<dbReference type="InterPro" id="IPR002178">
    <property type="entry name" value="PTS_EIIA_type-2_dom"/>
</dbReference>
<evidence type="ECO:0000259" key="15">
    <source>
        <dbReference type="PROSITE" id="PS51099"/>
    </source>
</evidence>
<feature type="transmembrane region" description="Helical" evidence="13">
    <location>
        <begin position="514"/>
        <end position="536"/>
    </location>
</feature>
<keyword evidence="6" id="KW-0762">Sugar transport</keyword>
<dbReference type="FunFam" id="3.40.50.2300:FF:000014">
    <property type="entry name" value="PTS system fructose-like transporter subunit IIB"/>
    <property type="match status" value="1"/>
</dbReference>
<evidence type="ECO:0000256" key="2">
    <source>
        <dbReference type="ARBA" id="ARBA00004496"/>
    </source>
</evidence>
<dbReference type="GO" id="GO:0009401">
    <property type="term" value="P:phosphoenolpyruvate-dependent sugar phosphotransferase system"/>
    <property type="evidence" value="ECO:0007669"/>
    <property type="project" value="UniProtKB-KW"/>
</dbReference>
<dbReference type="NCBIfam" id="TIGR00829">
    <property type="entry name" value="FRU"/>
    <property type="match status" value="1"/>
</dbReference>
<evidence type="ECO:0000256" key="13">
    <source>
        <dbReference type="SAM" id="Phobius"/>
    </source>
</evidence>
<dbReference type="SUPFAM" id="SSF52794">
    <property type="entry name" value="PTS system IIB component-like"/>
    <property type="match status" value="1"/>
</dbReference>
<dbReference type="eggNOG" id="COG1299">
    <property type="taxonomic scope" value="Bacteria"/>
</dbReference>
<dbReference type="InterPro" id="IPR050864">
    <property type="entry name" value="Bacterial_PTS_Sugar_Transport"/>
</dbReference>
<keyword evidence="10 13" id="KW-1133">Transmembrane helix</keyword>
<dbReference type="GO" id="GO:0022877">
    <property type="term" value="F:protein-N(PI)-phosphohistidine-fructose phosphotransferase system transporter activity"/>
    <property type="evidence" value="ECO:0007669"/>
    <property type="project" value="InterPro"/>
</dbReference>
<keyword evidence="11 13" id="KW-0472">Membrane</keyword>
<evidence type="ECO:0000256" key="4">
    <source>
        <dbReference type="ARBA" id="ARBA00022475"/>
    </source>
</evidence>
<dbReference type="Gene3D" id="3.40.50.2300">
    <property type="match status" value="1"/>
</dbReference>
<dbReference type="eggNOG" id="COG1445">
    <property type="taxonomic scope" value="Bacteria"/>
</dbReference>
<feature type="domain" description="PTS EIIC type-2" evidence="16">
    <location>
        <begin position="298"/>
        <end position="642"/>
    </location>
</feature>
<accession>C0G031</accession>
<evidence type="ECO:0000256" key="11">
    <source>
        <dbReference type="ARBA" id="ARBA00023136"/>
    </source>
</evidence>
<dbReference type="NCBIfam" id="TIGR00848">
    <property type="entry name" value="fruA"/>
    <property type="match status" value="1"/>
</dbReference>
<dbReference type="InterPro" id="IPR004715">
    <property type="entry name" value="PTS_IIA_fruc"/>
</dbReference>
<gene>
    <name evidence="17" type="ORF">ROSEINA2194_04380</name>
</gene>
<feature type="transmembrane region" description="Helical" evidence="13">
    <location>
        <begin position="384"/>
        <end position="414"/>
    </location>
</feature>
<evidence type="ECO:0000313" key="17">
    <source>
        <dbReference type="EMBL" id="EEG91901.1"/>
    </source>
</evidence>
<dbReference type="InterPro" id="IPR003501">
    <property type="entry name" value="PTS_EIIB_2/3"/>
</dbReference>
<evidence type="ECO:0000256" key="7">
    <source>
        <dbReference type="ARBA" id="ARBA00022679"/>
    </source>
</evidence>
<dbReference type="Proteomes" id="UP000003561">
    <property type="component" value="Unassembled WGS sequence"/>
</dbReference>
<dbReference type="InterPro" id="IPR003353">
    <property type="entry name" value="PTS_IIB_fruc"/>
</dbReference>
<evidence type="ECO:0000256" key="12">
    <source>
        <dbReference type="SAM" id="Coils"/>
    </source>
</evidence>
<dbReference type="GO" id="GO:0005351">
    <property type="term" value="F:carbohydrate:proton symporter activity"/>
    <property type="evidence" value="ECO:0007669"/>
    <property type="project" value="InterPro"/>
</dbReference>
<feature type="transmembrane region" description="Helical" evidence="13">
    <location>
        <begin position="309"/>
        <end position="331"/>
    </location>
</feature>
<dbReference type="RefSeq" id="WP_007890551.1">
    <property type="nucleotide sequence ID" value="NZ_ACFY01000170.1"/>
</dbReference>
<keyword evidence="3" id="KW-0813">Transport</keyword>
<reference evidence="17 18" key="2">
    <citation type="submission" date="2009-03" db="EMBL/GenBank/DDBJ databases">
        <title>Draft genome sequence of Roseburia inulinivorans (DSM 16841).</title>
        <authorList>
            <person name="Sudarsanam P."/>
            <person name="Ley R."/>
            <person name="Guruge J."/>
            <person name="Turnbaugh P.J."/>
            <person name="Mahowald M."/>
            <person name="Liep D."/>
            <person name="Gordon J."/>
        </authorList>
    </citation>
    <scope>NUCLEOTIDE SEQUENCE [LARGE SCALE GENOMIC DNA]</scope>
    <source>
        <strain evidence="17 18">DSM 16841</strain>
    </source>
</reference>
<evidence type="ECO:0000256" key="5">
    <source>
        <dbReference type="ARBA" id="ARBA00022553"/>
    </source>
</evidence>
<feature type="coiled-coil region" evidence="12">
    <location>
        <begin position="139"/>
        <end position="168"/>
    </location>
</feature>
<evidence type="ECO:0000256" key="6">
    <source>
        <dbReference type="ARBA" id="ARBA00022597"/>
    </source>
</evidence>
<dbReference type="CDD" id="cd05569">
    <property type="entry name" value="PTS_IIB_fructose"/>
    <property type="match status" value="1"/>
</dbReference>
<proteinExistence type="predicted"/>
<keyword evidence="7 17" id="KW-0808">Transferase</keyword>
<feature type="domain" description="PTS EIIA type-2" evidence="14">
    <location>
        <begin position="5"/>
        <end position="149"/>
    </location>
</feature>
<comment type="caution">
    <text evidence="17">The sequence shown here is derived from an EMBL/GenBank/DDBJ whole genome shotgun (WGS) entry which is preliminary data.</text>
</comment>
<evidence type="ECO:0000256" key="1">
    <source>
        <dbReference type="ARBA" id="ARBA00004429"/>
    </source>
</evidence>
<dbReference type="PROSITE" id="PS51104">
    <property type="entry name" value="PTS_EIIC_TYPE_2"/>
    <property type="match status" value="1"/>
</dbReference>
<evidence type="ECO:0000259" key="16">
    <source>
        <dbReference type="PROSITE" id="PS51104"/>
    </source>
</evidence>
<dbReference type="InterPro" id="IPR003352">
    <property type="entry name" value="PTS_EIIC"/>
</dbReference>
<dbReference type="PANTHER" id="PTHR30505:SF28">
    <property type="entry name" value="PTS SYSTEM 2-O-ALPHA-MANNOSYL-D-GLYCERATE-SPECIFIC EIIABC COMPONENT"/>
    <property type="match status" value="1"/>
</dbReference>
<dbReference type="CDD" id="cd00211">
    <property type="entry name" value="PTS_IIA_fru"/>
    <property type="match status" value="1"/>
</dbReference>
<name>C0G031_9FIRM</name>
<dbReference type="AlphaFoldDB" id="C0G031"/>
<dbReference type="PROSITE" id="PS51094">
    <property type="entry name" value="PTS_EIIA_TYPE_2"/>
    <property type="match status" value="1"/>
</dbReference>
<evidence type="ECO:0000256" key="3">
    <source>
        <dbReference type="ARBA" id="ARBA00022448"/>
    </source>
</evidence>
<dbReference type="InterPro" id="IPR016152">
    <property type="entry name" value="PTrfase/Anion_transptr"/>
</dbReference>
<dbReference type="Pfam" id="PF02302">
    <property type="entry name" value="PTS_IIB"/>
    <property type="match status" value="1"/>
</dbReference>
<dbReference type="Pfam" id="PF00359">
    <property type="entry name" value="PTS_EIIA_2"/>
    <property type="match status" value="1"/>
</dbReference>
<keyword evidence="9 13" id="KW-0812">Transmembrane</keyword>
<dbReference type="GO" id="GO:0005886">
    <property type="term" value="C:plasma membrane"/>
    <property type="evidence" value="ECO:0007669"/>
    <property type="project" value="UniProtKB-SubCell"/>
</dbReference>
<dbReference type="SUPFAM" id="SSF55804">
    <property type="entry name" value="Phoshotransferase/anion transport protein"/>
    <property type="match status" value="1"/>
</dbReference>
<dbReference type="NCBIfam" id="TIGR01427">
    <property type="entry name" value="PTS_IIC_fructo"/>
    <property type="match status" value="1"/>
</dbReference>
<dbReference type="PROSITE" id="PS51099">
    <property type="entry name" value="PTS_EIIB_TYPE_2"/>
    <property type="match status" value="1"/>
</dbReference>
<dbReference type="GO" id="GO:0090563">
    <property type="term" value="F:protein-phosphocysteine-sugar phosphotransferase activity"/>
    <property type="evidence" value="ECO:0007669"/>
    <property type="project" value="TreeGrafter"/>
</dbReference>
<protein>
    <submittedName>
        <fullName evidence="17">Phosphoenolpyruvate-dependent sugar phosphotransferase system, EIIA 2</fullName>
    </submittedName>
</protein>
<dbReference type="PROSITE" id="PS00372">
    <property type="entry name" value="PTS_EIIA_TYPE_2_HIS"/>
    <property type="match status" value="1"/>
</dbReference>
<evidence type="ECO:0000313" key="18">
    <source>
        <dbReference type="Proteomes" id="UP000003561"/>
    </source>
</evidence>